<organism evidence="8 9">
    <name type="scientific">Embleya scabrispora</name>
    <dbReference type="NCBI Taxonomy" id="159449"/>
    <lineage>
        <taxon>Bacteria</taxon>
        <taxon>Bacillati</taxon>
        <taxon>Actinomycetota</taxon>
        <taxon>Actinomycetes</taxon>
        <taxon>Kitasatosporales</taxon>
        <taxon>Streptomycetaceae</taxon>
        <taxon>Embleya</taxon>
    </lineage>
</organism>
<dbReference type="CDD" id="cd00221">
    <property type="entry name" value="Vsr"/>
    <property type="match status" value="1"/>
</dbReference>
<dbReference type="SUPFAM" id="SSF52980">
    <property type="entry name" value="Restriction endonuclease-like"/>
    <property type="match status" value="1"/>
</dbReference>
<dbReference type="RefSeq" id="WP_078979115.1">
    <property type="nucleotide sequence ID" value="NZ_MWQN01000001.1"/>
</dbReference>
<dbReference type="GO" id="GO:0004519">
    <property type="term" value="F:endonuclease activity"/>
    <property type="evidence" value="ECO:0007669"/>
    <property type="project" value="UniProtKB-KW"/>
</dbReference>
<accession>A0A1T3NUC4</accession>
<keyword evidence="2 8" id="KW-0255">Endonuclease</keyword>
<keyword evidence="9" id="KW-1185">Reference proteome</keyword>
<keyword evidence="5" id="KW-0234">DNA repair</keyword>
<sequence>MVPVTSLTTTDATRARMSRQRSKDTGVEVALRRVLHGMGLRYRVHRRPLKGIRREADVVFGPAKVAVYVDGCFWHGCPVHATWPKRNAEFWKTKIEGNRTRDADTDRRMAEAGWLVVRVWEHEDAATAAARVRDAVIARRAAG</sequence>
<evidence type="ECO:0000313" key="9">
    <source>
        <dbReference type="Proteomes" id="UP000190037"/>
    </source>
</evidence>
<gene>
    <name evidence="8" type="ORF">B4N89_04690</name>
</gene>
<evidence type="ECO:0000256" key="5">
    <source>
        <dbReference type="ARBA" id="ARBA00023204"/>
    </source>
</evidence>
<dbReference type="EMBL" id="MWQN01000001">
    <property type="protein sequence ID" value="OPC80335.1"/>
    <property type="molecule type" value="Genomic_DNA"/>
</dbReference>
<dbReference type="Gene3D" id="3.40.960.10">
    <property type="entry name" value="VSR Endonuclease"/>
    <property type="match status" value="1"/>
</dbReference>
<feature type="compositionally biased region" description="Polar residues" evidence="7">
    <location>
        <begin position="1"/>
        <end position="12"/>
    </location>
</feature>
<dbReference type="AlphaFoldDB" id="A0A1T3NUC4"/>
<evidence type="ECO:0000256" key="7">
    <source>
        <dbReference type="SAM" id="MobiDB-lite"/>
    </source>
</evidence>
<comment type="caution">
    <text evidence="8">The sequence shown here is derived from an EMBL/GenBank/DDBJ whole genome shotgun (WGS) entry which is preliminary data.</text>
</comment>
<keyword evidence="3" id="KW-0227">DNA damage</keyword>
<proteinExistence type="inferred from homology"/>
<evidence type="ECO:0000256" key="2">
    <source>
        <dbReference type="ARBA" id="ARBA00022759"/>
    </source>
</evidence>
<dbReference type="NCBIfam" id="TIGR00632">
    <property type="entry name" value="vsr"/>
    <property type="match status" value="1"/>
</dbReference>
<keyword evidence="4" id="KW-0378">Hydrolase</keyword>
<evidence type="ECO:0000256" key="1">
    <source>
        <dbReference type="ARBA" id="ARBA00022722"/>
    </source>
</evidence>
<name>A0A1T3NUC4_9ACTN</name>
<protein>
    <submittedName>
        <fullName evidence="8">Very short patch repair endonuclease</fullName>
    </submittedName>
</protein>
<dbReference type="GO" id="GO:0016787">
    <property type="term" value="F:hydrolase activity"/>
    <property type="evidence" value="ECO:0007669"/>
    <property type="project" value="UniProtKB-KW"/>
</dbReference>
<evidence type="ECO:0000256" key="4">
    <source>
        <dbReference type="ARBA" id="ARBA00022801"/>
    </source>
</evidence>
<reference evidence="8 9" key="1">
    <citation type="submission" date="2017-03" db="EMBL/GenBank/DDBJ databases">
        <title>Draft genome sequence of Streptomyces scabrisporus NF3, endophyte isolated from Amphipterygium adstringens.</title>
        <authorList>
            <person name="Vazquez M."/>
            <person name="Ceapa C.D."/>
            <person name="Rodriguez Luna D."/>
            <person name="Sanchez Esquivel S."/>
        </authorList>
    </citation>
    <scope>NUCLEOTIDE SEQUENCE [LARGE SCALE GENOMIC DNA]</scope>
    <source>
        <strain evidence="8 9">NF3</strain>
    </source>
</reference>
<feature type="region of interest" description="Disordered" evidence="7">
    <location>
        <begin position="1"/>
        <end position="23"/>
    </location>
</feature>
<comment type="similarity">
    <text evidence="6">Belongs to the Vsr family.</text>
</comment>
<keyword evidence="1" id="KW-0540">Nuclease</keyword>
<dbReference type="InterPro" id="IPR004603">
    <property type="entry name" value="DNA_mismatch_endonuc_vsr"/>
</dbReference>
<evidence type="ECO:0000313" key="8">
    <source>
        <dbReference type="EMBL" id="OPC80335.1"/>
    </source>
</evidence>
<evidence type="ECO:0000256" key="3">
    <source>
        <dbReference type="ARBA" id="ARBA00022763"/>
    </source>
</evidence>
<dbReference type="eggNOG" id="COG3727">
    <property type="taxonomic scope" value="Bacteria"/>
</dbReference>
<dbReference type="Pfam" id="PF03852">
    <property type="entry name" value="Vsr"/>
    <property type="match status" value="1"/>
</dbReference>
<dbReference type="Proteomes" id="UP000190037">
    <property type="component" value="Unassembled WGS sequence"/>
</dbReference>
<dbReference type="STRING" id="159449.B4N89_04690"/>
<dbReference type="InterPro" id="IPR011335">
    <property type="entry name" value="Restrct_endonuc-II-like"/>
</dbReference>
<evidence type="ECO:0000256" key="6">
    <source>
        <dbReference type="ARBA" id="ARBA00029466"/>
    </source>
</evidence>
<dbReference type="GO" id="GO:0006298">
    <property type="term" value="P:mismatch repair"/>
    <property type="evidence" value="ECO:0007669"/>
    <property type="project" value="InterPro"/>
</dbReference>
<dbReference type="REBASE" id="199754">
    <property type="entry name" value="V.SscNF3ORF4695P"/>
</dbReference>